<dbReference type="AlphaFoldDB" id="A0A2R4WSB8"/>
<dbReference type="GO" id="GO:0015074">
    <property type="term" value="P:DNA integration"/>
    <property type="evidence" value="ECO:0007669"/>
    <property type="project" value="InterPro"/>
</dbReference>
<reference evidence="2 3" key="1">
    <citation type="submission" date="2018-04" db="EMBL/GenBank/DDBJ databases">
        <title>Methylobacterium sp. PR1016A genome.</title>
        <authorList>
            <person name="Park W."/>
        </authorList>
    </citation>
    <scope>NUCLEOTIDE SEQUENCE [LARGE SCALE GENOMIC DNA]</scope>
    <source>
        <strain evidence="2 3">PR1016A</strain>
    </source>
</reference>
<keyword evidence="1" id="KW-0233">DNA recombination</keyword>
<evidence type="ECO:0000313" key="2">
    <source>
        <dbReference type="EMBL" id="AWB24430.1"/>
    </source>
</evidence>
<sequence>MQDLSAAIGHHHREGYHRELAKVALPKKGEACGRWLSRSEVARLVWTAWRVREGDRPGGSDGKPAKIGNTTTGRYTMRHLARFILLACSTASRPGAVLTASWEAAAGRSSLDLVRGVYYRLREGAQQTNKRQPPVRLPPSILAHLRRWRRMASGVRAEAERPGLPGEGGHYVVEWRGEPVARVKVGFANAVALAGLGISPHTLRHSVVTHLMHQGVPASEVAGFAGMGEAVLLRHDAHHHPDHMGEAVAAMSGRQKRYRLT</sequence>
<proteinExistence type="predicted"/>
<dbReference type="GO" id="GO:0006310">
    <property type="term" value="P:DNA recombination"/>
    <property type="evidence" value="ECO:0007669"/>
    <property type="project" value="UniProtKB-KW"/>
</dbReference>
<name>A0A2R4WSB8_9HYPH</name>
<dbReference type="InterPro" id="IPR013762">
    <property type="entry name" value="Integrase-like_cat_sf"/>
</dbReference>
<dbReference type="Proteomes" id="UP000244755">
    <property type="component" value="Chromosome 1"/>
</dbReference>
<protein>
    <submittedName>
        <fullName evidence="2">Site-specific integrase</fullName>
    </submittedName>
</protein>
<accession>A0A2R4WSB8</accession>
<dbReference type="InterPro" id="IPR011010">
    <property type="entry name" value="DNA_brk_join_enz"/>
</dbReference>
<dbReference type="OrthoDB" id="9808346at2"/>
<dbReference type="KEGG" id="mee:DA075_29105"/>
<evidence type="ECO:0000256" key="1">
    <source>
        <dbReference type="ARBA" id="ARBA00023172"/>
    </source>
</evidence>
<dbReference type="GO" id="GO:0003677">
    <property type="term" value="F:DNA binding"/>
    <property type="evidence" value="ECO:0007669"/>
    <property type="project" value="InterPro"/>
</dbReference>
<gene>
    <name evidence="2" type="ORF">DA075_29105</name>
</gene>
<keyword evidence="3" id="KW-1185">Reference proteome</keyword>
<evidence type="ECO:0000313" key="3">
    <source>
        <dbReference type="Proteomes" id="UP000244755"/>
    </source>
</evidence>
<dbReference type="EMBL" id="CP028843">
    <property type="protein sequence ID" value="AWB24430.1"/>
    <property type="molecule type" value="Genomic_DNA"/>
</dbReference>
<dbReference type="Gene3D" id="1.10.443.10">
    <property type="entry name" value="Intergrase catalytic core"/>
    <property type="match status" value="1"/>
</dbReference>
<organism evidence="2 3">
    <name type="scientific">Methylobacterium currus</name>
    <dbReference type="NCBI Taxonomy" id="2051553"/>
    <lineage>
        <taxon>Bacteria</taxon>
        <taxon>Pseudomonadati</taxon>
        <taxon>Pseudomonadota</taxon>
        <taxon>Alphaproteobacteria</taxon>
        <taxon>Hyphomicrobiales</taxon>
        <taxon>Methylobacteriaceae</taxon>
        <taxon>Methylobacterium</taxon>
    </lineage>
</organism>
<dbReference type="SUPFAM" id="SSF56349">
    <property type="entry name" value="DNA breaking-rejoining enzymes"/>
    <property type="match status" value="1"/>
</dbReference>